<name>A0AAN1XBN4_9PROT</name>
<protein>
    <recommendedName>
        <fullName evidence="1">CD-NTase associated protein 4-like DNA endonuclease domain-containing protein</fullName>
    </recommendedName>
</protein>
<evidence type="ECO:0000259" key="1">
    <source>
        <dbReference type="Pfam" id="PF14130"/>
    </source>
</evidence>
<sequence>MAREGKACAGLAGRNTAYAEEAADFGCVVGGGGVVMTEIHEIQPREQKGRDTLARYRAQLMAAAYASLRILDGKGVDRVYSDFHDDFVVRFNENGKRSYHFFQVKTNEKRKYQWSLNDTWGLTKKDKEARELNEDEIKKIRNSFFGKLLLHCINFGSSCKESTLLTNVHFEDDVESLISSIQSKSTSGRIDLIKKNFNQIYPSATPHVEEAVVDFLSKLTIEPDVSYVDPNVSDFTMRTRDAIHKYSEIDLEHEEACEIALSCIQLFFSKSFQQVLPSITEIQLDEVAGVGLDDLLKVLSISKDAYKVLADGGDAKALKSASIIQRRLSRCNAAPSIIEFCSRQKIAWDAWSREKRHDMAEFDFNLLQQELHQVIRDWNGSNWEWLQEKLETLSDKWKAKPVGTSVTPELLLGGIFSTLVKTEML</sequence>
<dbReference type="GO" id="GO:0004518">
    <property type="term" value="F:nuclease activity"/>
    <property type="evidence" value="ECO:0007669"/>
    <property type="project" value="InterPro"/>
</dbReference>
<gene>
    <name evidence="2" type="ORF">MIZ01_1929</name>
</gene>
<dbReference type="EMBL" id="AP023423">
    <property type="protein sequence ID" value="BCK88128.1"/>
    <property type="molecule type" value="Genomic_DNA"/>
</dbReference>
<dbReference type="Proteomes" id="UP001320326">
    <property type="component" value="Chromosome"/>
</dbReference>
<accession>A0AAN1XBN4</accession>
<organism evidence="2 3">
    <name type="scientific">Sideroxyarcus emersonii</name>
    <dbReference type="NCBI Taxonomy" id="2764705"/>
    <lineage>
        <taxon>Bacteria</taxon>
        <taxon>Pseudomonadati</taxon>
        <taxon>Pseudomonadota</taxon>
        <taxon>Betaproteobacteria</taxon>
        <taxon>Nitrosomonadales</taxon>
        <taxon>Gallionellaceae</taxon>
        <taxon>Sideroxyarcus</taxon>
    </lineage>
</organism>
<reference evidence="2 3" key="1">
    <citation type="journal article" date="2022" name="Int. J. Syst. Evol. Microbiol.">
        <title>&lt;i&gt;Sideroxyarcus emersonii&lt;/i&gt; gen. nov. sp. nov., a neutrophilic, microaerobic iron- and thiosulfate-oxidizing bacterium isolated from iron-rich wetland sediment.</title>
        <authorList>
            <person name="Kato S."/>
            <person name="Itoh T."/>
            <person name="Iino T."/>
            <person name="Ohkuma M."/>
        </authorList>
    </citation>
    <scope>NUCLEOTIDE SEQUENCE [LARGE SCALE GENOMIC DNA]</scope>
    <source>
        <strain evidence="2 3">MIZ01</strain>
    </source>
</reference>
<evidence type="ECO:0000313" key="3">
    <source>
        <dbReference type="Proteomes" id="UP001320326"/>
    </source>
</evidence>
<proteinExistence type="predicted"/>
<evidence type="ECO:0000313" key="2">
    <source>
        <dbReference type="EMBL" id="BCK88128.1"/>
    </source>
</evidence>
<dbReference type="Pfam" id="PF14130">
    <property type="entry name" value="Cap4_nuclease"/>
    <property type="match status" value="1"/>
</dbReference>
<feature type="domain" description="CD-NTase associated protein 4-like DNA endonuclease" evidence="1">
    <location>
        <begin position="49"/>
        <end position="201"/>
    </location>
</feature>
<keyword evidence="3" id="KW-1185">Reference proteome</keyword>
<dbReference type="RefSeq" id="WP_237246670.1">
    <property type="nucleotide sequence ID" value="NZ_AP023423.1"/>
</dbReference>
<dbReference type="InterPro" id="IPR025382">
    <property type="entry name" value="Cap4-like_endonuclease_dom"/>
</dbReference>
<dbReference type="KEGG" id="seme:MIZ01_1929"/>
<dbReference type="AlphaFoldDB" id="A0AAN1XBN4"/>